<dbReference type="AlphaFoldDB" id="A0A3E4KYX0"/>
<dbReference type="RefSeq" id="WP_022391624.1">
    <property type="nucleotide sequence ID" value="NZ_BAABZC010000001.1"/>
</dbReference>
<accession>A0A3E4KYX0</accession>
<evidence type="ECO:0000313" key="3">
    <source>
        <dbReference type="EMBL" id="RGV55433.1"/>
    </source>
</evidence>
<dbReference type="GO" id="GO:0006354">
    <property type="term" value="P:DNA-templated transcription elongation"/>
    <property type="evidence" value="ECO:0007669"/>
    <property type="project" value="InterPro"/>
</dbReference>
<evidence type="ECO:0000256" key="1">
    <source>
        <dbReference type="ARBA" id="ARBA00023163"/>
    </source>
</evidence>
<gene>
    <name evidence="3" type="ORF">DWW10_07795</name>
    <name evidence="5" type="ORF">DWZ32_18860</name>
    <name evidence="4" type="ORF">DWZ95_18250</name>
</gene>
<evidence type="ECO:0000259" key="2">
    <source>
        <dbReference type="Pfam" id="PF02357"/>
    </source>
</evidence>
<dbReference type="Pfam" id="PF02357">
    <property type="entry name" value="NusG"/>
    <property type="match status" value="1"/>
</dbReference>
<dbReference type="EMBL" id="QRPE01000026">
    <property type="protein sequence ID" value="RHL88971.1"/>
    <property type="molecule type" value="Genomic_DNA"/>
</dbReference>
<reference evidence="6 7" key="1">
    <citation type="submission" date="2018-08" db="EMBL/GenBank/DDBJ databases">
        <title>A genome reference for cultivated species of the human gut microbiota.</title>
        <authorList>
            <person name="Zou Y."/>
            <person name="Xue W."/>
            <person name="Luo G."/>
        </authorList>
    </citation>
    <scope>NUCLEOTIDE SEQUENCE [LARGE SCALE GENOMIC DNA]</scope>
    <source>
        <strain evidence="3 6">AF14-32</strain>
        <strain evidence="5 8">AF31-23</strain>
        <strain evidence="4 7">AF36-16BH</strain>
    </source>
</reference>
<evidence type="ECO:0000313" key="6">
    <source>
        <dbReference type="Proteomes" id="UP000283850"/>
    </source>
</evidence>
<evidence type="ECO:0000313" key="7">
    <source>
        <dbReference type="Proteomes" id="UP000285013"/>
    </source>
</evidence>
<dbReference type="SUPFAM" id="SSF82679">
    <property type="entry name" value="N-utilization substance G protein NusG, N-terminal domain"/>
    <property type="match status" value="1"/>
</dbReference>
<protein>
    <submittedName>
        <fullName evidence="4">Antitermination protein NusG</fullName>
    </submittedName>
</protein>
<sequence length="95" mass="11449">MTLQDIKEHLNETRNWYIVLTSPRKERKIRESLNNKDIITYLPTTYVQYKWKEKIRKIQIPTINRCIFIYATDSEVKTLKVAYSILPLEMIKMAD</sequence>
<evidence type="ECO:0000313" key="4">
    <source>
        <dbReference type="EMBL" id="RHL88971.1"/>
    </source>
</evidence>
<dbReference type="InterPro" id="IPR036735">
    <property type="entry name" value="NGN_dom_sf"/>
</dbReference>
<dbReference type="Proteomes" id="UP000285013">
    <property type="component" value="Unassembled WGS sequence"/>
</dbReference>
<dbReference type="Gene3D" id="3.30.70.940">
    <property type="entry name" value="NusG, N-terminal domain"/>
    <property type="match status" value="1"/>
</dbReference>
<dbReference type="Proteomes" id="UP000286003">
    <property type="component" value="Unassembled WGS sequence"/>
</dbReference>
<keyword evidence="1" id="KW-0804">Transcription</keyword>
<proteinExistence type="predicted"/>
<comment type="caution">
    <text evidence="4">The sequence shown here is derived from an EMBL/GenBank/DDBJ whole genome shotgun (WGS) entry which is preliminary data.</text>
</comment>
<dbReference type="EMBL" id="QRZF01000004">
    <property type="protein sequence ID" value="RGV55433.1"/>
    <property type="molecule type" value="Genomic_DNA"/>
</dbReference>
<name>A0A3E4KYX0_9BACE</name>
<feature type="domain" description="NusG-like N-terminal" evidence="2">
    <location>
        <begin position="15"/>
        <end position="75"/>
    </location>
</feature>
<dbReference type="Proteomes" id="UP000283850">
    <property type="component" value="Unassembled WGS sequence"/>
</dbReference>
<organism evidence="4 7">
    <name type="scientific">Bacteroides intestinalis</name>
    <dbReference type="NCBI Taxonomy" id="329854"/>
    <lineage>
        <taxon>Bacteria</taxon>
        <taxon>Pseudomonadati</taxon>
        <taxon>Bacteroidota</taxon>
        <taxon>Bacteroidia</taxon>
        <taxon>Bacteroidales</taxon>
        <taxon>Bacteroidaceae</taxon>
        <taxon>Bacteroides</taxon>
    </lineage>
</organism>
<dbReference type="CDD" id="cd09895">
    <property type="entry name" value="NGN_SP_UpxY"/>
    <property type="match status" value="1"/>
</dbReference>
<dbReference type="EMBL" id="QRQM01000025">
    <property type="protein sequence ID" value="RHN04051.1"/>
    <property type="molecule type" value="Genomic_DNA"/>
</dbReference>
<dbReference type="InterPro" id="IPR006645">
    <property type="entry name" value="NGN-like_dom"/>
</dbReference>
<evidence type="ECO:0000313" key="5">
    <source>
        <dbReference type="EMBL" id="RHN04051.1"/>
    </source>
</evidence>
<evidence type="ECO:0000313" key="8">
    <source>
        <dbReference type="Proteomes" id="UP000286003"/>
    </source>
</evidence>